<dbReference type="AlphaFoldDB" id="A0A3Q0JIV5"/>
<reference evidence="2" key="1">
    <citation type="submission" date="2025-08" db="UniProtKB">
        <authorList>
            <consortium name="RefSeq"/>
        </authorList>
    </citation>
    <scope>IDENTIFICATION</scope>
</reference>
<evidence type="ECO:0000313" key="1">
    <source>
        <dbReference type="Proteomes" id="UP000079169"/>
    </source>
</evidence>
<protein>
    <submittedName>
        <fullName evidence="2">Uncharacterized protein LOC113472740</fullName>
    </submittedName>
</protein>
<gene>
    <name evidence="2" type="primary">LOC113472740</name>
</gene>
<name>A0A3Q0JIV5_DIACI</name>
<keyword evidence="1" id="KW-1185">Reference proteome</keyword>
<dbReference type="Proteomes" id="UP000079169">
    <property type="component" value="Unplaced"/>
</dbReference>
<accession>A0A3Q0JIV5</accession>
<dbReference type="KEGG" id="dci:113472740"/>
<sequence length="169" mass="18979">MNIAQKNTQLNVFILYEPDNRFDYATKPEHDNQFSNKKNSLQRESNHLIPGILISFWNVRQSANVRHRSVMHPPQECCTPLRAHTGQFGNTLSRATRLDNTVRIRAHGTLGNNGIVIVVCAVTLGTTVGNFIVICARVIGRSFSTTVRVIRANTLRQSTIGIIRTTVLR</sequence>
<organism evidence="1 2">
    <name type="scientific">Diaphorina citri</name>
    <name type="common">Asian citrus psyllid</name>
    <dbReference type="NCBI Taxonomy" id="121845"/>
    <lineage>
        <taxon>Eukaryota</taxon>
        <taxon>Metazoa</taxon>
        <taxon>Ecdysozoa</taxon>
        <taxon>Arthropoda</taxon>
        <taxon>Hexapoda</taxon>
        <taxon>Insecta</taxon>
        <taxon>Pterygota</taxon>
        <taxon>Neoptera</taxon>
        <taxon>Paraneoptera</taxon>
        <taxon>Hemiptera</taxon>
        <taxon>Sternorrhyncha</taxon>
        <taxon>Psylloidea</taxon>
        <taxon>Psyllidae</taxon>
        <taxon>Diaphorininae</taxon>
        <taxon>Diaphorina</taxon>
    </lineage>
</organism>
<proteinExistence type="predicted"/>
<dbReference type="RefSeq" id="XP_026688326.1">
    <property type="nucleotide sequence ID" value="XM_026832525.1"/>
</dbReference>
<dbReference type="GeneID" id="113472740"/>
<evidence type="ECO:0000313" key="2">
    <source>
        <dbReference type="RefSeq" id="XP_026688326.1"/>
    </source>
</evidence>
<dbReference type="PaxDb" id="121845-A0A3Q0JIV5"/>